<keyword evidence="2" id="KW-0808">Transferase</keyword>
<dbReference type="InterPro" id="IPR039135">
    <property type="entry name" value="NAT9-like"/>
</dbReference>
<dbReference type="InterPro" id="IPR016181">
    <property type="entry name" value="Acyl_CoA_acyltransferase"/>
</dbReference>
<dbReference type="PANTHER" id="PTHR13256:SF16">
    <property type="entry name" value="ALPHA_BETA-TUBULIN-N-ACETYLTRANSFERASE 9"/>
    <property type="match status" value="1"/>
</dbReference>
<comment type="similarity">
    <text evidence="1">Belongs to the acetyltransferase family. GNAT subfamily.</text>
</comment>
<accession>A0A6P7S7V7</accession>
<proteinExistence type="inferred from homology"/>
<dbReference type="Gene3D" id="3.40.630.30">
    <property type="match status" value="1"/>
</dbReference>
<dbReference type="PANTHER" id="PTHR13256">
    <property type="entry name" value="N-ACETYLTRANSFERASE 9"/>
    <property type="match status" value="1"/>
</dbReference>
<dbReference type="InterPro" id="IPR000182">
    <property type="entry name" value="GNAT_dom"/>
</dbReference>
<evidence type="ECO:0000313" key="5">
    <source>
        <dbReference type="RefSeq" id="XP_029634191.1"/>
    </source>
</evidence>
<sequence length="199" mass="22833">MLINCNTKIISDRIILVPYEAAHVPKYNCWMQSDELLSLTASERLTLEEEYENQISWRQDEKKCTFIILDHEMYKNSGDEIESMIGDVNLFFNDPFLEDTAEIEVMIAEISSRRKGFGKQAVILMMVYGVEILKITKFTAKIGMSNSISLGLFLNMGFIEESRSSVFQEITLALPVTDDVLQYLRQESQSFGMRINLSS</sequence>
<evidence type="ECO:0000256" key="3">
    <source>
        <dbReference type="ARBA" id="ARBA00023315"/>
    </source>
</evidence>
<keyword evidence="3" id="KW-0012">Acyltransferase</keyword>
<dbReference type="KEGG" id="osn:115209791"/>
<dbReference type="RefSeq" id="XP_029634191.1">
    <property type="nucleotide sequence ID" value="XM_029778331.2"/>
</dbReference>
<protein>
    <submittedName>
        <fullName evidence="5">N-acetyltransferase 9-like protein isoform X1</fullName>
    </submittedName>
</protein>
<dbReference type="Pfam" id="PF13302">
    <property type="entry name" value="Acetyltransf_3"/>
    <property type="match status" value="1"/>
</dbReference>
<gene>
    <name evidence="5" type="primary">LOC115209791</name>
</gene>
<dbReference type="Proteomes" id="UP000515154">
    <property type="component" value="Linkage group LG1"/>
</dbReference>
<evidence type="ECO:0000313" key="4">
    <source>
        <dbReference type="Proteomes" id="UP000515154"/>
    </source>
</evidence>
<dbReference type="AlphaFoldDB" id="A0A6P7S7V7"/>
<organism evidence="4 5">
    <name type="scientific">Octopus sinensis</name>
    <name type="common">East Asian common octopus</name>
    <dbReference type="NCBI Taxonomy" id="2607531"/>
    <lineage>
        <taxon>Eukaryota</taxon>
        <taxon>Metazoa</taxon>
        <taxon>Spiralia</taxon>
        <taxon>Lophotrochozoa</taxon>
        <taxon>Mollusca</taxon>
        <taxon>Cephalopoda</taxon>
        <taxon>Coleoidea</taxon>
        <taxon>Octopodiformes</taxon>
        <taxon>Octopoda</taxon>
        <taxon>Incirrata</taxon>
        <taxon>Octopodidae</taxon>
        <taxon>Octopus</taxon>
    </lineage>
</organism>
<dbReference type="SUPFAM" id="SSF55729">
    <property type="entry name" value="Acyl-CoA N-acyltransferases (Nat)"/>
    <property type="match status" value="1"/>
</dbReference>
<evidence type="ECO:0000256" key="1">
    <source>
        <dbReference type="ARBA" id="ARBA00009342"/>
    </source>
</evidence>
<name>A0A6P7S7V7_9MOLL</name>
<evidence type="ECO:0000256" key="2">
    <source>
        <dbReference type="ARBA" id="ARBA00022679"/>
    </source>
</evidence>
<reference evidence="5" key="1">
    <citation type="submission" date="2025-08" db="UniProtKB">
        <authorList>
            <consortium name="RefSeq"/>
        </authorList>
    </citation>
    <scope>IDENTIFICATION</scope>
</reference>
<keyword evidence="4" id="KW-1185">Reference proteome</keyword>
<dbReference type="GO" id="GO:0008080">
    <property type="term" value="F:N-acetyltransferase activity"/>
    <property type="evidence" value="ECO:0007669"/>
    <property type="project" value="InterPro"/>
</dbReference>